<dbReference type="InterPro" id="IPR023198">
    <property type="entry name" value="PGP-like_dom2"/>
</dbReference>
<dbReference type="RefSeq" id="WP_163160411.1">
    <property type="nucleotide sequence ID" value="NZ_VKHP01000202.1"/>
</dbReference>
<comment type="similarity">
    <text evidence="3">Belongs to the HAD-like hydrolase superfamily. CbbY/CbbZ/Gph/YieH family.</text>
</comment>
<comment type="pathway">
    <text evidence="2">Organic acid metabolism; glycolate biosynthesis; glycolate from 2-phosphoglycolate: step 1/1.</text>
</comment>
<evidence type="ECO:0000256" key="3">
    <source>
        <dbReference type="ARBA" id="ARBA00006171"/>
    </source>
</evidence>
<dbReference type="PANTHER" id="PTHR43434">
    <property type="entry name" value="PHOSPHOGLYCOLATE PHOSPHATASE"/>
    <property type="match status" value="1"/>
</dbReference>
<evidence type="ECO:0000313" key="5">
    <source>
        <dbReference type="EMBL" id="NEV00868.1"/>
    </source>
</evidence>
<dbReference type="SUPFAM" id="SSF56784">
    <property type="entry name" value="HAD-like"/>
    <property type="match status" value="1"/>
</dbReference>
<dbReference type="Pfam" id="PF13419">
    <property type="entry name" value="HAD_2"/>
    <property type="match status" value="1"/>
</dbReference>
<evidence type="ECO:0000313" key="6">
    <source>
        <dbReference type="Proteomes" id="UP000468531"/>
    </source>
</evidence>
<dbReference type="PANTHER" id="PTHR43434:SF1">
    <property type="entry name" value="PHOSPHOGLYCOLATE PHOSPHATASE"/>
    <property type="match status" value="1"/>
</dbReference>
<dbReference type="SFLD" id="SFLDS00003">
    <property type="entry name" value="Haloacid_Dehalogenase"/>
    <property type="match status" value="1"/>
</dbReference>
<sequence length="226" mass="25544">MKSAIIFDWNGTLLDDANAVLQTINAILSRFGRAAVDMHKLREKFELPPSVLFRNLDMSKDEIEVVQSNDNAIFHDTYEFLSRNAALRKGARNVLLAADQRAIQTVIVSNHIVGPIRTQVRRLGIKTHVTDILAFESRATQFRSMSKQERLRLYMQANDLCPERTVIVGDMPVETEIARNLGLINVSIVGGYVSEARLRAAGPDYMIYDHHELLPILQKHCLFEGS</sequence>
<organism evidence="5 6">
    <name type="scientific">Bradyrhizobium uaiense</name>
    <dbReference type="NCBI Taxonomy" id="2594946"/>
    <lineage>
        <taxon>Bacteria</taxon>
        <taxon>Pseudomonadati</taxon>
        <taxon>Pseudomonadota</taxon>
        <taxon>Alphaproteobacteria</taxon>
        <taxon>Hyphomicrobiales</taxon>
        <taxon>Nitrobacteraceae</taxon>
        <taxon>Bradyrhizobium</taxon>
    </lineage>
</organism>
<name>A0A6P1BQR9_9BRAD</name>
<dbReference type="InterPro" id="IPR036412">
    <property type="entry name" value="HAD-like_sf"/>
</dbReference>
<keyword evidence="5" id="KW-0378">Hydrolase</keyword>
<reference evidence="5 6" key="1">
    <citation type="journal article" date="2020" name="Arch. Microbiol.">
        <title>Bradyrhizobium uaiense sp. nov., a new highly efficient cowpea symbiont.</title>
        <authorList>
            <person name="Cabral Michel D."/>
            <person name="Azarias Guimaraes A."/>
            <person name="Martins da Costa E."/>
            <person name="Soares de Carvalho T."/>
            <person name="Balsanelli E."/>
            <person name="Willems A."/>
            <person name="Maltempi de Souza E."/>
            <person name="de Souza Moreira F.M."/>
        </authorList>
    </citation>
    <scope>NUCLEOTIDE SEQUENCE [LARGE SCALE GENOMIC DNA]</scope>
    <source>
        <strain evidence="5 6">UFLA 03-164</strain>
    </source>
</reference>
<dbReference type="SFLD" id="SFLDG01129">
    <property type="entry name" value="C1.5:_HAD__Beta-PGM__Phosphata"/>
    <property type="match status" value="1"/>
</dbReference>
<dbReference type="Gene3D" id="1.10.150.240">
    <property type="entry name" value="Putative phosphatase, domain 2"/>
    <property type="match status" value="1"/>
</dbReference>
<protein>
    <recommendedName>
        <fullName evidence="4">phosphoglycolate phosphatase</fullName>
        <ecNumber evidence="4">3.1.3.18</ecNumber>
    </recommendedName>
</protein>
<dbReference type="EC" id="3.1.3.18" evidence="4"/>
<dbReference type="InterPro" id="IPR041492">
    <property type="entry name" value="HAD_2"/>
</dbReference>
<dbReference type="GO" id="GO:0005829">
    <property type="term" value="C:cytosol"/>
    <property type="evidence" value="ECO:0007669"/>
    <property type="project" value="TreeGrafter"/>
</dbReference>
<keyword evidence="6" id="KW-1185">Reference proteome</keyword>
<evidence type="ECO:0000256" key="1">
    <source>
        <dbReference type="ARBA" id="ARBA00000830"/>
    </source>
</evidence>
<dbReference type="GO" id="GO:0006281">
    <property type="term" value="P:DNA repair"/>
    <property type="evidence" value="ECO:0007669"/>
    <property type="project" value="TreeGrafter"/>
</dbReference>
<dbReference type="InterPro" id="IPR050155">
    <property type="entry name" value="HAD-like_hydrolase_sf"/>
</dbReference>
<dbReference type="Gene3D" id="3.40.50.1000">
    <property type="entry name" value="HAD superfamily/HAD-like"/>
    <property type="match status" value="1"/>
</dbReference>
<dbReference type="GO" id="GO:0008967">
    <property type="term" value="F:phosphoglycolate phosphatase activity"/>
    <property type="evidence" value="ECO:0007669"/>
    <property type="project" value="UniProtKB-EC"/>
</dbReference>
<evidence type="ECO:0000256" key="4">
    <source>
        <dbReference type="ARBA" id="ARBA00013078"/>
    </source>
</evidence>
<comment type="caution">
    <text evidence="5">The sequence shown here is derived from an EMBL/GenBank/DDBJ whole genome shotgun (WGS) entry which is preliminary data.</text>
</comment>
<dbReference type="EMBL" id="VKHP01000202">
    <property type="protein sequence ID" value="NEV00868.1"/>
    <property type="molecule type" value="Genomic_DNA"/>
</dbReference>
<accession>A0A6P1BQR9</accession>
<comment type="catalytic activity">
    <reaction evidence="1">
        <text>2-phosphoglycolate + H2O = glycolate + phosphate</text>
        <dbReference type="Rhea" id="RHEA:14369"/>
        <dbReference type="ChEBI" id="CHEBI:15377"/>
        <dbReference type="ChEBI" id="CHEBI:29805"/>
        <dbReference type="ChEBI" id="CHEBI:43474"/>
        <dbReference type="ChEBI" id="CHEBI:58033"/>
        <dbReference type="EC" id="3.1.3.18"/>
    </reaction>
</comment>
<dbReference type="Proteomes" id="UP000468531">
    <property type="component" value="Unassembled WGS sequence"/>
</dbReference>
<evidence type="ECO:0000256" key="2">
    <source>
        <dbReference type="ARBA" id="ARBA00004818"/>
    </source>
</evidence>
<proteinExistence type="inferred from homology"/>
<gene>
    <name evidence="5" type="ORF">FNJ47_35010</name>
</gene>
<dbReference type="InterPro" id="IPR023214">
    <property type="entry name" value="HAD_sf"/>
</dbReference>
<dbReference type="AlphaFoldDB" id="A0A6P1BQR9"/>